<dbReference type="GO" id="GO:0004519">
    <property type="term" value="F:endonuclease activity"/>
    <property type="evidence" value="ECO:0007669"/>
    <property type="project" value="InterPro"/>
</dbReference>
<dbReference type="AlphaFoldDB" id="A0A1F4Z6V0"/>
<evidence type="ECO:0000259" key="1">
    <source>
        <dbReference type="PROSITE" id="PS50819"/>
    </source>
</evidence>
<dbReference type="InterPro" id="IPR004042">
    <property type="entry name" value="Intein_endonuc_central"/>
</dbReference>
<dbReference type="InterPro" id="IPR027434">
    <property type="entry name" value="Homing_endonucl"/>
</dbReference>
<dbReference type="PROSITE" id="PS50819">
    <property type="entry name" value="INTEIN_ENDONUCLEASE"/>
    <property type="match status" value="1"/>
</dbReference>
<proteinExistence type="predicted"/>
<dbReference type="Gene3D" id="3.10.28.10">
    <property type="entry name" value="Homing endonucleases"/>
    <property type="match status" value="1"/>
</dbReference>
<organism evidence="2 3">
    <name type="scientific">Candidatus Amesbacteria bacterium RIFCSPHIGHO2_12_FULL_48_14</name>
    <dbReference type="NCBI Taxonomy" id="1797257"/>
    <lineage>
        <taxon>Bacteria</taxon>
        <taxon>Candidatus Amesiibacteriota</taxon>
    </lineage>
</organism>
<evidence type="ECO:0000313" key="3">
    <source>
        <dbReference type="Proteomes" id="UP000178993"/>
    </source>
</evidence>
<sequence length="260" mass="30015">MRKTSGVAPNLLLHDDPRYVRWRASLKKRPGPWNKGKNKENDPSVRKISETFKIKHINNFANWRKQMIREGKILANPRPLKKNRMTATLIGLVLGDGNIHKFPRTEKLTITLGTDKPDLITFAERLTEQVFSKATMTLKHGLCKAVRITLYQKSISSRMEIPSGSRRYSKTGIPQWIWGSRTYLISCLKGLCEAEASYSVHLPSSTYNFSFHNRNPKLLSDASKALKKLGYHPEIRTYAIRLRKKDEVKSFVDLIKFRIY</sequence>
<dbReference type="SUPFAM" id="SSF55608">
    <property type="entry name" value="Homing endonucleases"/>
    <property type="match status" value="1"/>
</dbReference>
<dbReference type="Proteomes" id="UP000178993">
    <property type="component" value="Unassembled WGS sequence"/>
</dbReference>
<gene>
    <name evidence="2" type="ORF">A3E17_04485</name>
</gene>
<dbReference type="EMBL" id="MEXL01000033">
    <property type="protein sequence ID" value="OGD02035.1"/>
    <property type="molecule type" value="Genomic_DNA"/>
</dbReference>
<name>A0A1F4Z6V0_9BACT</name>
<accession>A0A1F4Z6V0</accession>
<reference evidence="2 3" key="1">
    <citation type="journal article" date="2016" name="Nat. Commun.">
        <title>Thousands of microbial genomes shed light on interconnected biogeochemical processes in an aquifer system.</title>
        <authorList>
            <person name="Anantharaman K."/>
            <person name="Brown C.T."/>
            <person name="Hug L.A."/>
            <person name="Sharon I."/>
            <person name="Castelle C.J."/>
            <person name="Probst A.J."/>
            <person name="Thomas B.C."/>
            <person name="Singh A."/>
            <person name="Wilkins M.J."/>
            <person name="Karaoz U."/>
            <person name="Brodie E.L."/>
            <person name="Williams K.H."/>
            <person name="Hubbard S.S."/>
            <person name="Banfield J.F."/>
        </authorList>
    </citation>
    <scope>NUCLEOTIDE SEQUENCE [LARGE SCALE GENOMIC DNA]</scope>
</reference>
<feature type="domain" description="DOD-type homing endonuclease" evidence="1">
    <location>
        <begin position="89"/>
        <end position="231"/>
    </location>
</feature>
<protein>
    <recommendedName>
        <fullName evidence="1">DOD-type homing endonuclease domain-containing protein</fullName>
    </recommendedName>
</protein>
<comment type="caution">
    <text evidence="2">The sequence shown here is derived from an EMBL/GenBank/DDBJ whole genome shotgun (WGS) entry which is preliminary data.</text>
</comment>
<evidence type="ECO:0000313" key="2">
    <source>
        <dbReference type="EMBL" id="OGD02035.1"/>
    </source>
</evidence>